<evidence type="ECO:0000313" key="4">
    <source>
        <dbReference type="EMBL" id="KAK6925846.1"/>
    </source>
</evidence>
<organism evidence="4 5">
    <name type="scientific">Dillenia turbinata</name>
    <dbReference type="NCBI Taxonomy" id="194707"/>
    <lineage>
        <taxon>Eukaryota</taxon>
        <taxon>Viridiplantae</taxon>
        <taxon>Streptophyta</taxon>
        <taxon>Embryophyta</taxon>
        <taxon>Tracheophyta</taxon>
        <taxon>Spermatophyta</taxon>
        <taxon>Magnoliopsida</taxon>
        <taxon>eudicotyledons</taxon>
        <taxon>Gunneridae</taxon>
        <taxon>Pentapetalae</taxon>
        <taxon>Dilleniales</taxon>
        <taxon>Dilleniaceae</taxon>
        <taxon>Dillenia</taxon>
    </lineage>
</organism>
<dbReference type="PROSITE" id="PS50004">
    <property type="entry name" value="C2"/>
    <property type="match status" value="1"/>
</dbReference>
<comment type="caution">
    <text evidence="4">The sequence shown here is derived from an EMBL/GenBank/DDBJ whole genome shotgun (WGS) entry which is preliminary data.</text>
</comment>
<dbReference type="SMART" id="SM00239">
    <property type="entry name" value="C2"/>
    <property type="match status" value="1"/>
</dbReference>
<keyword evidence="5" id="KW-1185">Reference proteome</keyword>
<evidence type="ECO:0000259" key="3">
    <source>
        <dbReference type="PROSITE" id="PS50004"/>
    </source>
</evidence>
<dbReference type="EMBL" id="JBAMMX010000015">
    <property type="protein sequence ID" value="KAK6925846.1"/>
    <property type="molecule type" value="Genomic_DNA"/>
</dbReference>
<dbReference type="GO" id="GO:0006952">
    <property type="term" value="P:defense response"/>
    <property type="evidence" value="ECO:0007669"/>
    <property type="project" value="InterPro"/>
</dbReference>
<feature type="compositionally biased region" description="Low complexity" evidence="1">
    <location>
        <begin position="171"/>
        <end position="180"/>
    </location>
</feature>
<feature type="region of interest" description="Disordered" evidence="1">
    <location>
        <begin position="164"/>
        <end position="187"/>
    </location>
</feature>
<dbReference type="SUPFAM" id="SSF49562">
    <property type="entry name" value="C2 domain (Calcium/lipid-binding domain, CaLB)"/>
    <property type="match status" value="1"/>
</dbReference>
<dbReference type="Pfam" id="PF00168">
    <property type="entry name" value="C2"/>
    <property type="match status" value="1"/>
</dbReference>
<dbReference type="Gene3D" id="2.60.40.150">
    <property type="entry name" value="C2 domain"/>
    <property type="match status" value="1"/>
</dbReference>
<dbReference type="AlphaFoldDB" id="A0AAN8Z5Q2"/>
<dbReference type="InterPro" id="IPR000008">
    <property type="entry name" value="C2_dom"/>
</dbReference>
<name>A0AAN8Z5Q2_9MAGN</name>
<dbReference type="InterPro" id="IPR035892">
    <property type="entry name" value="C2_domain_sf"/>
</dbReference>
<proteinExistence type="predicted"/>
<protein>
    <submittedName>
        <fullName evidence="4">C2 domain</fullName>
    </submittedName>
</protein>
<dbReference type="Proteomes" id="UP001370490">
    <property type="component" value="Unassembled WGS sequence"/>
</dbReference>
<keyword evidence="2" id="KW-1133">Transmembrane helix</keyword>
<dbReference type="CDD" id="cd04051">
    <property type="entry name" value="C2_SRC2_like"/>
    <property type="match status" value="1"/>
</dbReference>
<reference evidence="4 5" key="1">
    <citation type="submission" date="2023-12" db="EMBL/GenBank/DDBJ databases">
        <title>A high-quality genome assembly for Dillenia turbinata (Dilleniales).</title>
        <authorList>
            <person name="Chanderbali A."/>
        </authorList>
    </citation>
    <scope>NUCLEOTIDE SEQUENCE [LARGE SCALE GENOMIC DNA]</scope>
    <source>
        <strain evidence="4">LSX21</strain>
        <tissue evidence="4">Leaf</tissue>
    </source>
</reference>
<gene>
    <name evidence="4" type="ORF">RJ641_007565</name>
</gene>
<feature type="transmembrane region" description="Helical" evidence="2">
    <location>
        <begin position="191"/>
        <end position="211"/>
    </location>
</feature>
<evidence type="ECO:0000256" key="1">
    <source>
        <dbReference type="SAM" id="MobiDB-lite"/>
    </source>
</evidence>
<dbReference type="PANTHER" id="PTHR32246">
    <property type="entry name" value="INGRESSION PROTEIN FIC1"/>
    <property type="match status" value="1"/>
</dbReference>
<sequence>MASRHEVQVTISSAKHLKNVNWRHGDIRPYAVVWVDPSNKFTTRVDEHGDTSPHWDERLVIQLTAPVDESTLHIDIVHANAEVDTKPLIGSARLLLSQVFDNVGFNETLDKTLKLRRPSGRPQGKLEVKVVLTEHRYHVPEPHYAPPYGVPPPQPVYGYPYSAPSPPPPHAGVTRRTTTTVHHEDGKKNKLGLGAGLAVGAAAGLLGGLAISDLED</sequence>
<dbReference type="InterPro" id="IPR044750">
    <property type="entry name" value="C2_SRC2/BAP"/>
</dbReference>
<feature type="domain" description="C2" evidence="3">
    <location>
        <begin position="1"/>
        <end position="109"/>
    </location>
</feature>
<dbReference type="PANTHER" id="PTHR32246:SF20">
    <property type="entry name" value="CALCIUM-DEPENDENT LIPID-BINDING (CALB DOMAIN) FAMILY PROTEIN"/>
    <property type="match status" value="1"/>
</dbReference>
<evidence type="ECO:0000256" key="2">
    <source>
        <dbReference type="SAM" id="Phobius"/>
    </source>
</evidence>
<evidence type="ECO:0000313" key="5">
    <source>
        <dbReference type="Proteomes" id="UP001370490"/>
    </source>
</evidence>
<keyword evidence="2" id="KW-0472">Membrane</keyword>
<accession>A0AAN8Z5Q2</accession>
<keyword evidence="2" id="KW-0812">Transmembrane</keyword>